<feature type="domain" description="SCP" evidence="2">
    <location>
        <begin position="142"/>
        <end position="257"/>
    </location>
</feature>
<feature type="compositionally biased region" description="Basic and acidic residues" evidence="1">
    <location>
        <begin position="102"/>
        <end position="111"/>
    </location>
</feature>
<proteinExistence type="predicted"/>
<feature type="region of interest" description="Disordered" evidence="1">
    <location>
        <begin position="34"/>
        <end position="137"/>
    </location>
</feature>
<dbReference type="PANTHER" id="PTHR31157">
    <property type="entry name" value="SCP DOMAIN-CONTAINING PROTEIN"/>
    <property type="match status" value="1"/>
</dbReference>
<name>A0ABX1C3Y8_9ACTN</name>
<evidence type="ECO:0000259" key="2">
    <source>
        <dbReference type="Pfam" id="PF00188"/>
    </source>
</evidence>
<dbReference type="InterPro" id="IPR035940">
    <property type="entry name" value="CAP_sf"/>
</dbReference>
<dbReference type="InterPro" id="IPR014044">
    <property type="entry name" value="CAP_dom"/>
</dbReference>
<dbReference type="SUPFAM" id="SSF55797">
    <property type="entry name" value="PR-1-like"/>
    <property type="match status" value="1"/>
</dbReference>
<evidence type="ECO:0000313" key="4">
    <source>
        <dbReference type="Proteomes" id="UP000695264"/>
    </source>
</evidence>
<dbReference type="RefSeq" id="WP_168103260.1">
    <property type="nucleotide sequence ID" value="NZ_JAATEN010000016.1"/>
</dbReference>
<protein>
    <submittedName>
        <fullName evidence="3">CAP domain-containing protein</fullName>
    </submittedName>
</protein>
<sequence length="261" mass="26573">MSPRHRKRRSAPVGPIALAAGAVAVVAGVGAGVAALNGGEGPAVSARSGDAPARVTPSLPRAESGGDRSASSSPPATRRSASPGPEKSTTAPRPERSTAVPKADRRTERASRPPRTTAPQPPAPRAETPAGTGAPGVAGEVLNLVNQARADAGCPAVTADARLDAAAGKYSDAMADSGNFSHTGTDGSTVDQRVEREGYRWSAVGENIAKGQPDAGAVMDAWMNSEGHRANILNCGFREMGLGVEERAGGPWWTQVFATGR</sequence>
<organism evidence="3 4">
    <name type="scientific">Streptomyces zingiberis</name>
    <dbReference type="NCBI Taxonomy" id="2053010"/>
    <lineage>
        <taxon>Bacteria</taxon>
        <taxon>Bacillati</taxon>
        <taxon>Actinomycetota</taxon>
        <taxon>Actinomycetes</taxon>
        <taxon>Kitasatosporales</taxon>
        <taxon>Streptomycetaceae</taxon>
        <taxon>Streptomyces</taxon>
    </lineage>
</organism>
<dbReference type="EMBL" id="JAATEN010000016">
    <property type="protein sequence ID" value="NJQ02632.1"/>
    <property type="molecule type" value="Genomic_DNA"/>
</dbReference>
<dbReference type="PANTHER" id="PTHR31157:SF1">
    <property type="entry name" value="SCP DOMAIN-CONTAINING PROTEIN"/>
    <property type="match status" value="1"/>
</dbReference>
<keyword evidence="4" id="KW-1185">Reference proteome</keyword>
<feature type="compositionally biased region" description="Low complexity" evidence="1">
    <location>
        <begin position="125"/>
        <end position="137"/>
    </location>
</feature>
<evidence type="ECO:0000313" key="3">
    <source>
        <dbReference type="EMBL" id="NJQ02632.1"/>
    </source>
</evidence>
<accession>A0ABX1C3Y8</accession>
<dbReference type="Gene3D" id="3.40.33.10">
    <property type="entry name" value="CAP"/>
    <property type="match status" value="1"/>
</dbReference>
<dbReference type="Pfam" id="PF00188">
    <property type="entry name" value="CAP"/>
    <property type="match status" value="1"/>
</dbReference>
<dbReference type="Proteomes" id="UP000695264">
    <property type="component" value="Unassembled WGS sequence"/>
</dbReference>
<reference evidence="3 4" key="1">
    <citation type="submission" date="2020-03" db="EMBL/GenBank/DDBJ databases">
        <title>WGS of actinomycetes isolated from Thailand.</title>
        <authorList>
            <person name="Thawai C."/>
        </authorList>
    </citation>
    <scope>NUCLEOTIDE SEQUENCE [LARGE SCALE GENOMIC DNA]</scope>
    <source>
        <strain evidence="3 4">PLAI 1-29</strain>
    </source>
</reference>
<gene>
    <name evidence="3" type="ORF">HCK00_19320</name>
</gene>
<evidence type="ECO:0000256" key="1">
    <source>
        <dbReference type="SAM" id="MobiDB-lite"/>
    </source>
</evidence>
<feature type="compositionally biased region" description="Low complexity" evidence="1">
    <location>
        <begin position="68"/>
        <end position="83"/>
    </location>
</feature>
<comment type="caution">
    <text evidence="3">The sequence shown here is derived from an EMBL/GenBank/DDBJ whole genome shotgun (WGS) entry which is preliminary data.</text>
</comment>
<dbReference type="CDD" id="cd05379">
    <property type="entry name" value="CAP_bacterial"/>
    <property type="match status" value="1"/>
</dbReference>